<dbReference type="Proteomes" id="UP000827872">
    <property type="component" value="Linkage Group LG17"/>
</dbReference>
<evidence type="ECO:0000313" key="1">
    <source>
        <dbReference type="EMBL" id="KAH7987653.1"/>
    </source>
</evidence>
<reference evidence="1" key="1">
    <citation type="submission" date="2021-08" db="EMBL/GenBank/DDBJ databases">
        <title>The first chromosome-level gecko genome reveals the dynamic sex chromosomes of Neotropical dwarf geckos (Sphaerodactylidae: Sphaerodactylus).</title>
        <authorList>
            <person name="Pinto B.J."/>
            <person name="Keating S.E."/>
            <person name="Gamble T."/>
        </authorList>
    </citation>
    <scope>NUCLEOTIDE SEQUENCE</scope>
    <source>
        <strain evidence="1">TG3544</strain>
    </source>
</reference>
<keyword evidence="2" id="KW-1185">Reference proteome</keyword>
<comment type="caution">
    <text evidence="1">The sequence shown here is derived from an EMBL/GenBank/DDBJ whole genome shotgun (WGS) entry which is preliminary data.</text>
</comment>
<organism evidence="1 2">
    <name type="scientific">Sphaerodactylus townsendi</name>
    <dbReference type="NCBI Taxonomy" id="933632"/>
    <lineage>
        <taxon>Eukaryota</taxon>
        <taxon>Metazoa</taxon>
        <taxon>Chordata</taxon>
        <taxon>Craniata</taxon>
        <taxon>Vertebrata</taxon>
        <taxon>Euteleostomi</taxon>
        <taxon>Lepidosauria</taxon>
        <taxon>Squamata</taxon>
        <taxon>Bifurcata</taxon>
        <taxon>Gekkota</taxon>
        <taxon>Sphaerodactylidae</taxon>
        <taxon>Sphaerodactylus</taxon>
    </lineage>
</organism>
<sequence>MAGRSRRSWLSVLLGLVLGFLLASRLILPRASELKTGGHRRQASLEGCRAKLAGGLLHRDPPGGLLWPHEPASLHGHNPPAKNFLFVGVMTAQKYLQSRAVAVYRHGELFPYAKKFEVCMGEEGKVVRFLLCHHHHLRPAL</sequence>
<protein>
    <submittedName>
        <fullName evidence="1">Chondroitin sulfate synthase 1</fullName>
    </submittedName>
</protein>
<dbReference type="EMBL" id="CM037630">
    <property type="protein sequence ID" value="KAH7987653.1"/>
    <property type="molecule type" value="Genomic_DNA"/>
</dbReference>
<proteinExistence type="predicted"/>
<name>A0ACB8E5K3_9SAUR</name>
<accession>A0ACB8E5K3</accession>
<gene>
    <name evidence="1" type="primary">CHSY1_3</name>
    <name evidence="1" type="ORF">K3G42_008846</name>
</gene>
<evidence type="ECO:0000313" key="2">
    <source>
        <dbReference type="Proteomes" id="UP000827872"/>
    </source>
</evidence>